<dbReference type="PANTHER" id="PTHR43650">
    <property type="entry name" value="PYROPHOSPHATE--FRUCTOSE 6-PHOSPHATE 1-PHOSPHOTRANSFERASE"/>
    <property type="match status" value="1"/>
</dbReference>
<keyword evidence="13" id="KW-1185">Reference proteome</keyword>
<sequence>MSASSPPEPSPTTNRVIRKVAILFAGGPAPAANAVISTAAASFLRNGIEVVGILHGYSHLVEFGPDHPMQEGRDVLTITNRTLRRTRNSRGILIGTARTNPGKSVNSPADLADPVKTAPLKTIHDALSSLNVDALVSIGGDDTLKTANKFQKFQRYLPADARRIAVVHVPKTIDNDYSGIDFTFGYFTAVDTLAREILNLLADAEATRCYYLVETMGRSAGWLAYGAAIAGEASLVLSVEDIVGKYRAEETYEDPKTGETKTRPVMNINEVIKWVVAAMRTRDRDGKPFGVIVLAEGLAELLPSEMLKGIPRDDHGHISISQVNLGKTFAKLVANEYRSQTGKDRKVNGLQLGYEARCAQPHAFDVMLGSQLGVGAYRALVERGLDGVMVSVSGQLDLTYVDFDKLVDPETLVTKVRFIEKDSDFQKLARFLETQVQY</sequence>
<evidence type="ECO:0000256" key="5">
    <source>
        <dbReference type="ARBA" id="ARBA00022723"/>
    </source>
</evidence>
<dbReference type="EMBL" id="CP002353">
    <property type="protein sequence ID" value="ADV61665.1"/>
    <property type="molecule type" value="Genomic_DNA"/>
</dbReference>
<reference key="1">
    <citation type="submission" date="2010-11" db="EMBL/GenBank/DDBJ databases">
        <title>The complete sequence of chromosome of Isophaera pallida ATCC 43644.</title>
        <authorList>
            <consortium name="US DOE Joint Genome Institute (JGI-PGF)"/>
            <person name="Lucas S."/>
            <person name="Copeland A."/>
            <person name="Lapidus A."/>
            <person name="Bruce D."/>
            <person name="Goodwin L."/>
            <person name="Pitluck S."/>
            <person name="Kyrpides N."/>
            <person name="Mavromatis K."/>
            <person name="Pagani I."/>
            <person name="Ivanova N."/>
            <person name="Saunders E."/>
            <person name="Brettin T."/>
            <person name="Detter J.C."/>
            <person name="Han C."/>
            <person name="Tapia R."/>
            <person name="Land M."/>
            <person name="Hauser L."/>
            <person name="Markowitz V."/>
            <person name="Cheng J.-F."/>
            <person name="Hugenholtz P."/>
            <person name="Woyke T."/>
            <person name="Wu D."/>
            <person name="Eisen J.A."/>
        </authorList>
    </citation>
    <scope>NUCLEOTIDE SEQUENCE</scope>
    <source>
        <strain>ATCC 43644</strain>
    </source>
</reference>
<keyword evidence="8" id="KW-0324">Glycolysis</keyword>
<evidence type="ECO:0000256" key="1">
    <source>
        <dbReference type="ARBA" id="ARBA00001946"/>
    </source>
</evidence>
<dbReference type="SUPFAM" id="SSF53784">
    <property type="entry name" value="Phosphofructokinase"/>
    <property type="match status" value="1"/>
</dbReference>
<feature type="domain" description="Phosphofructokinase" evidence="11">
    <location>
        <begin position="19"/>
        <end position="379"/>
    </location>
</feature>
<evidence type="ECO:0000256" key="10">
    <source>
        <dbReference type="ARBA" id="ARBA00048072"/>
    </source>
</evidence>
<dbReference type="GO" id="GO:0046872">
    <property type="term" value="F:metal ion binding"/>
    <property type="evidence" value="ECO:0007669"/>
    <property type="project" value="UniProtKB-KW"/>
</dbReference>
<accession>E8R4R9</accession>
<dbReference type="GO" id="GO:0047334">
    <property type="term" value="F:diphosphate-fructose-6-phosphate 1-phosphotransferase activity"/>
    <property type="evidence" value="ECO:0007669"/>
    <property type="project" value="UniProtKB-EC"/>
</dbReference>
<keyword evidence="7" id="KW-0460">Magnesium</keyword>
<dbReference type="GO" id="GO:0005829">
    <property type="term" value="C:cytosol"/>
    <property type="evidence" value="ECO:0007669"/>
    <property type="project" value="TreeGrafter"/>
</dbReference>
<dbReference type="KEGG" id="ipa:Isop_1077"/>
<keyword evidence="6" id="KW-0418">Kinase</keyword>
<dbReference type="GO" id="GO:0003872">
    <property type="term" value="F:6-phosphofructokinase activity"/>
    <property type="evidence" value="ECO:0007669"/>
    <property type="project" value="InterPro"/>
</dbReference>
<dbReference type="OrthoDB" id="9802503at2"/>
<dbReference type="STRING" id="575540.Isop_1077"/>
<comment type="similarity">
    <text evidence="9">Belongs to the phosphofructokinase type A (PFKA) family.</text>
</comment>
<dbReference type="PRINTS" id="PR00476">
    <property type="entry name" value="PHFRCTKINASE"/>
</dbReference>
<comment type="catalytic activity">
    <reaction evidence="10">
        <text>beta-D-fructose 6-phosphate + diphosphate = beta-D-fructose 1,6-bisphosphate + phosphate + H(+)</text>
        <dbReference type="Rhea" id="RHEA:13613"/>
        <dbReference type="ChEBI" id="CHEBI:15378"/>
        <dbReference type="ChEBI" id="CHEBI:32966"/>
        <dbReference type="ChEBI" id="CHEBI:33019"/>
        <dbReference type="ChEBI" id="CHEBI:43474"/>
        <dbReference type="ChEBI" id="CHEBI:57634"/>
        <dbReference type="EC" id="2.7.1.90"/>
    </reaction>
</comment>
<dbReference type="GO" id="GO:0009749">
    <property type="term" value="P:response to glucose"/>
    <property type="evidence" value="ECO:0007669"/>
    <property type="project" value="TreeGrafter"/>
</dbReference>
<protein>
    <submittedName>
        <fullName evidence="12">Phosphofructokinase</fullName>
    </submittedName>
</protein>
<dbReference type="InterPro" id="IPR000023">
    <property type="entry name" value="Phosphofructokinase_dom"/>
</dbReference>
<keyword evidence="5" id="KW-0479">Metal-binding</keyword>
<dbReference type="Proteomes" id="UP000008631">
    <property type="component" value="Chromosome"/>
</dbReference>
<dbReference type="UniPathway" id="UPA00109">
    <property type="reaction ID" value="UER00182"/>
</dbReference>
<dbReference type="InterPro" id="IPR022953">
    <property type="entry name" value="ATP_PFK"/>
</dbReference>
<dbReference type="HOGENOM" id="CLU_020655_0_0_0"/>
<keyword evidence="3" id="KW-0963">Cytoplasm</keyword>
<dbReference type="Pfam" id="PF00365">
    <property type="entry name" value="PFK"/>
    <property type="match status" value="1"/>
</dbReference>
<evidence type="ECO:0000256" key="2">
    <source>
        <dbReference type="ARBA" id="ARBA00003138"/>
    </source>
</evidence>
<dbReference type="InParanoid" id="E8R4R9"/>
<gene>
    <name evidence="12" type="ordered locus">Isop_1077</name>
</gene>
<reference evidence="12 13" key="2">
    <citation type="journal article" date="2011" name="Stand. Genomic Sci.">
        <title>Complete genome sequence of Isosphaera pallida type strain (IS1B).</title>
        <authorList>
            <consortium name="US DOE Joint Genome Institute (JGI-PGF)"/>
            <person name="Goker M."/>
            <person name="Cleland D."/>
            <person name="Saunders E."/>
            <person name="Lapidus A."/>
            <person name="Nolan M."/>
            <person name="Lucas S."/>
            <person name="Hammon N."/>
            <person name="Deshpande S."/>
            <person name="Cheng J.F."/>
            <person name="Tapia R."/>
            <person name="Han C."/>
            <person name="Goodwin L."/>
            <person name="Pitluck S."/>
            <person name="Liolios K."/>
            <person name="Pagani I."/>
            <person name="Ivanova N."/>
            <person name="Mavromatis K."/>
            <person name="Pati A."/>
            <person name="Chen A."/>
            <person name="Palaniappan K."/>
            <person name="Land M."/>
            <person name="Hauser L."/>
            <person name="Chang Y.J."/>
            <person name="Jeffries C.D."/>
            <person name="Detter J.C."/>
            <person name="Beck B."/>
            <person name="Woyke T."/>
            <person name="Bristow J."/>
            <person name="Eisen J.A."/>
            <person name="Markowitz V."/>
            <person name="Hugenholtz P."/>
            <person name="Kyrpides N.C."/>
            <person name="Klenk H.P."/>
        </authorList>
    </citation>
    <scope>NUCLEOTIDE SEQUENCE [LARGE SCALE GENOMIC DNA]</scope>
    <source>
        <strain evidence="13">ATCC 43644 / DSM 9630 / IS1B</strain>
    </source>
</reference>
<dbReference type="RefSeq" id="WP_013563954.1">
    <property type="nucleotide sequence ID" value="NC_014962.1"/>
</dbReference>
<dbReference type="PIRSF" id="PIRSF036482">
    <property type="entry name" value="PPi_PFK_TM0289"/>
    <property type="match status" value="1"/>
</dbReference>
<dbReference type="PANTHER" id="PTHR43650:SF1">
    <property type="entry name" value="PYROPHOSPHATE--FRUCTOSE 6-PHOSPHATE 1-PHOSPHOTRANSFERASE SUBUNIT BETA 2"/>
    <property type="match status" value="1"/>
</dbReference>
<evidence type="ECO:0000256" key="7">
    <source>
        <dbReference type="ARBA" id="ARBA00022842"/>
    </source>
</evidence>
<evidence type="ECO:0000256" key="8">
    <source>
        <dbReference type="ARBA" id="ARBA00023152"/>
    </source>
</evidence>
<dbReference type="InterPro" id="IPR011403">
    <property type="entry name" value="PPi-PFK_TM0289"/>
</dbReference>
<evidence type="ECO:0000259" key="11">
    <source>
        <dbReference type="Pfam" id="PF00365"/>
    </source>
</evidence>
<organism evidence="12 13">
    <name type="scientific">Isosphaera pallida (strain ATCC 43644 / DSM 9630 / IS1B)</name>
    <dbReference type="NCBI Taxonomy" id="575540"/>
    <lineage>
        <taxon>Bacteria</taxon>
        <taxon>Pseudomonadati</taxon>
        <taxon>Planctomycetota</taxon>
        <taxon>Planctomycetia</taxon>
        <taxon>Isosphaerales</taxon>
        <taxon>Isosphaeraceae</taxon>
        <taxon>Isosphaera</taxon>
    </lineage>
</organism>
<comment type="function">
    <text evidence="2">Catalyzes the phosphorylation of D-fructose 6-phosphate, the first committing step of glycolysis. Uses inorganic phosphate (PPi) as phosphoryl donor instead of ATP like common ATP-dependent phosphofructokinases (ATP-PFKs), which renders the reaction reversible, and can thus function both in glycolysis and gluconeogenesis. Consistently, PPi-PFK can replace the enzymes of both the forward (ATP-PFK) and reverse (fructose-bisphosphatase (FBPase)) reactions.</text>
</comment>
<dbReference type="eggNOG" id="COG0205">
    <property type="taxonomic scope" value="Bacteria"/>
</dbReference>
<dbReference type="AlphaFoldDB" id="E8R4R9"/>
<dbReference type="GO" id="GO:0006002">
    <property type="term" value="P:fructose 6-phosphate metabolic process"/>
    <property type="evidence" value="ECO:0007669"/>
    <property type="project" value="InterPro"/>
</dbReference>
<dbReference type="InterPro" id="IPR035966">
    <property type="entry name" value="PKF_sf"/>
</dbReference>
<evidence type="ECO:0000256" key="3">
    <source>
        <dbReference type="ARBA" id="ARBA00022490"/>
    </source>
</evidence>
<keyword evidence="4" id="KW-0808">Transferase</keyword>
<evidence type="ECO:0000313" key="12">
    <source>
        <dbReference type="EMBL" id="ADV61665.1"/>
    </source>
</evidence>
<evidence type="ECO:0000256" key="6">
    <source>
        <dbReference type="ARBA" id="ARBA00022777"/>
    </source>
</evidence>
<evidence type="ECO:0000313" key="13">
    <source>
        <dbReference type="Proteomes" id="UP000008631"/>
    </source>
</evidence>
<dbReference type="Gene3D" id="3.40.50.460">
    <property type="entry name" value="Phosphofructokinase domain"/>
    <property type="match status" value="1"/>
</dbReference>
<dbReference type="Gene3D" id="3.40.50.450">
    <property type="match status" value="1"/>
</dbReference>
<evidence type="ECO:0000256" key="9">
    <source>
        <dbReference type="ARBA" id="ARBA00038478"/>
    </source>
</evidence>
<proteinExistence type="inferred from homology"/>
<name>E8R4R9_ISOPI</name>
<comment type="cofactor">
    <cofactor evidence="1">
        <name>Mg(2+)</name>
        <dbReference type="ChEBI" id="CHEBI:18420"/>
    </cofactor>
</comment>
<evidence type="ECO:0000256" key="4">
    <source>
        <dbReference type="ARBA" id="ARBA00022679"/>
    </source>
</evidence>